<keyword evidence="3" id="KW-1185">Reference proteome</keyword>
<feature type="compositionally biased region" description="Polar residues" evidence="1">
    <location>
        <begin position="26"/>
        <end position="36"/>
    </location>
</feature>
<proteinExistence type="predicted"/>
<organism evidence="2 3">
    <name type="scientific">Cudoniella acicularis</name>
    <dbReference type="NCBI Taxonomy" id="354080"/>
    <lineage>
        <taxon>Eukaryota</taxon>
        <taxon>Fungi</taxon>
        <taxon>Dikarya</taxon>
        <taxon>Ascomycota</taxon>
        <taxon>Pezizomycotina</taxon>
        <taxon>Leotiomycetes</taxon>
        <taxon>Helotiales</taxon>
        <taxon>Tricladiaceae</taxon>
        <taxon>Cudoniella</taxon>
    </lineage>
</organism>
<evidence type="ECO:0000313" key="2">
    <source>
        <dbReference type="EMBL" id="KAF4625261.1"/>
    </source>
</evidence>
<accession>A0A8H4R9I4</accession>
<feature type="region of interest" description="Disordered" evidence="1">
    <location>
        <begin position="26"/>
        <end position="85"/>
    </location>
</feature>
<dbReference type="AlphaFoldDB" id="A0A8H4R9I4"/>
<comment type="caution">
    <text evidence="2">The sequence shown here is derived from an EMBL/GenBank/DDBJ whole genome shotgun (WGS) entry which is preliminary data.</text>
</comment>
<sequence>MSHQPSTAESLKNSASNAYSAVVNTVVPSSSSQNTGEDYDPNKNAANFAKDTHGNTFKKGDYKDQLNQAAHGGTKQPEKGESYVEKGMVFPLSTIR</sequence>
<dbReference type="Proteomes" id="UP000566819">
    <property type="component" value="Unassembled WGS sequence"/>
</dbReference>
<reference evidence="2 3" key="1">
    <citation type="submission" date="2020-03" db="EMBL/GenBank/DDBJ databases">
        <title>Draft Genome Sequence of Cudoniella acicularis.</title>
        <authorList>
            <person name="Buettner E."/>
            <person name="Kellner H."/>
        </authorList>
    </citation>
    <scope>NUCLEOTIDE SEQUENCE [LARGE SCALE GENOMIC DNA]</scope>
    <source>
        <strain evidence="2 3">DSM 108380</strain>
    </source>
</reference>
<protein>
    <submittedName>
        <fullName evidence="2">Uncharacterized protein</fullName>
    </submittedName>
</protein>
<evidence type="ECO:0000256" key="1">
    <source>
        <dbReference type="SAM" id="MobiDB-lite"/>
    </source>
</evidence>
<feature type="compositionally biased region" description="Basic and acidic residues" evidence="1">
    <location>
        <begin position="50"/>
        <end position="64"/>
    </location>
</feature>
<dbReference type="EMBL" id="JAAMPI010001425">
    <property type="protein sequence ID" value="KAF4625261.1"/>
    <property type="molecule type" value="Genomic_DNA"/>
</dbReference>
<name>A0A8H4R9I4_9HELO</name>
<gene>
    <name evidence="2" type="ORF">G7Y89_g12908</name>
</gene>
<dbReference type="OrthoDB" id="3436397at2759"/>
<evidence type="ECO:0000313" key="3">
    <source>
        <dbReference type="Proteomes" id="UP000566819"/>
    </source>
</evidence>